<dbReference type="InterPro" id="IPR006091">
    <property type="entry name" value="Acyl-CoA_Oxase/DH_mid-dom"/>
</dbReference>
<evidence type="ECO:0000256" key="4">
    <source>
        <dbReference type="ARBA" id="ARBA00022827"/>
    </source>
</evidence>
<dbReference type="GO" id="GO:0050660">
    <property type="term" value="F:flavin adenine dinucleotide binding"/>
    <property type="evidence" value="ECO:0007669"/>
    <property type="project" value="InterPro"/>
</dbReference>
<dbReference type="SUPFAM" id="SSF47203">
    <property type="entry name" value="Acyl-CoA dehydrogenase C-terminal domain-like"/>
    <property type="match status" value="1"/>
</dbReference>
<dbReference type="InterPro" id="IPR046373">
    <property type="entry name" value="Acyl-CoA_Oxase/DH_mid-dom_sf"/>
</dbReference>
<protein>
    <submittedName>
        <fullName evidence="9">Acyl-CoA dehydrogenase</fullName>
        <ecNumber evidence="9">1.3.99.-</ecNumber>
    </submittedName>
</protein>
<feature type="domain" description="Acyl-CoA dehydrogenase/oxidase C-terminal" evidence="6">
    <location>
        <begin position="306"/>
        <end position="383"/>
    </location>
</feature>
<dbReference type="Proteomes" id="UP000238823">
    <property type="component" value="Unassembled WGS sequence"/>
</dbReference>
<dbReference type="GO" id="GO:0003995">
    <property type="term" value="F:acyl-CoA dehydrogenase activity"/>
    <property type="evidence" value="ECO:0007669"/>
    <property type="project" value="InterPro"/>
</dbReference>
<dbReference type="Gene3D" id="1.20.140.10">
    <property type="entry name" value="Butyryl-CoA Dehydrogenase, subunit A, domain 3"/>
    <property type="match status" value="1"/>
</dbReference>
<dbReference type="EC" id="1.3.99.-" evidence="9"/>
<organism evidence="9 10">
    <name type="scientific">Enhygromyxa salina</name>
    <dbReference type="NCBI Taxonomy" id="215803"/>
    <lineage>
        <taxon>Bacteria</taxon>
        <taxon>Pseudomonadati</taxon>
        <taxon>Myxococcota</taxon>
        <taxon>Polyangia</taxon>
        <taxon>Nannocystales</taxon>
        <taxon>Nannocystaceae</taxon>
        <taxon>Enhygromyxa</taxon>
    </lineage>
</organism>
<evidence type="ECO:0000256" key="2">
    <source>
        <dbReference type="ARBA" id="ARBA00009347"/>
    </source>
</evidence>
<comment type="caution">
    <text evidence="9">The sequence shown here is derived from an EMBL/GenBank/DDBJ whole genome shotgun (WGS) entry which is preliminary data.</text>
</comment>
<dbReference type="InterPro" id="IPR052166">
    <property type="entry name" value="Diverse_Acyl-CoA_DH"/>
</dbReference>
<dbReference type="PROSITE" id="PS00073">
    <property type="entry name" value="ACYL_COA_DH_2"/>
    <property type="match status" value="1"/>
</dbReference>
<dbReference type="Pfam" id="PF02771">
    <property type="entry name" value="Acyl-CoA_dh_N"/>
    <property type="match status" value="1"/>
</dbReference>
<accession>A0A2S9XC07</accession>
<keyword evidence="3 5" id="KW-0285">Flavoprotein</keyword>
<evidence type="ECO:0000256" key="3">
    <source>
        <dbReference type="ARBA" id="ARBA00022630"/>
    </source>
</evidence>
<dbReference type="AlphaFoldDB" id="A0A2S9XC07"/>
<comment type="cofactor">
    <cofactor evidence="1 5">
        <name>FAD</name>
        <dbReference type="ChEBI" id="CHEBI:57692"/>
    </cofactor>
</comment>
<evidence type="ECO:0000259" key="8">
    <source>
        <dbReference type="Pfam" id="PF02771"/>
    </source>
</evidence>
<dbReference type="Pfam" id="PF02770">
    <property type="entry name" value="Acyl-CoA_dh_M"/>
    <property type="match status" value="1"/>
</dbReference>
<evidence type="ECO:0000256" key="1">
    <source>
        <dbReference type="ARBA" id="ARBA00001974"/>
    </source>
</evidence>
<dbReference type="Pfam" id="PF00441">
    <property type="entry name" value="Acyl-CoA_dh_1"/>
    <property type="match status" value="2"/>
</dbReference>
<comment type="similarity">
    <text evidence="2 5">Belongs to the acyl-CoA dehydrogenase family.</text>
</comment>
<keyword evidence="5 9" id="KW-0560">Oxidoreductase</keyword>
<dbReference type="SUPFAM" id="SSF56645">
    <property type="entry name" value="Acyl-CoA dehydrogenase NM domain-like"/>
    <property type="match status" value="1"/>
</dbReference>
<dbReference type="PANTHER" id="PTHR42803">
    <property type="entry name" value="ACYL-COA DEHYDROGENASE"/>
    <property type="match status" value="1"/>
</dbReference>
<feature type="domain" description="Acyl-CoA dehydrogenase/oxidase N-terminal" evidence="8">
    <location>
        <begin position="46"/>
        <end position="148"/>
    </location>
</feature>
<keyword evidence="4 5" id="KW-0274">FAD</keyword>
<evidence type="ECO:0000256" key="5">
    <source>
        <dbReference type="RuleBase" id="RU362125"/>
    </source>
</evidence>
<dbReference type="InterPro" id="IPR009075">
    <property type="entry name" value="AcylCo_DH/oxidase_C"/>
</dbReference>
<dbReference type="InterPro" id="IPR006089">
    <property type="entry name" value="Acyl-CoA_DH_CS"/>
</dbReference>
<evidence type="ECO:0000313" key="10">
    <source>
        <dbReference type="Proteomes" id="UP000238823"/>
    </source>
</evidence>
<evidence type="ECO:0000259" key="6">
    <source>
        <dbReference type="Pfam" id="PF00441"/>
    </source>
</evidence>
<gene>
    <name evidence="9" type="primary">mmgC_8</name>
    <name evidence="9" type="ORF">ENSA7_82740</name>
</gene>
<name>A0A2S9XC07_9BACT</name>
<evidence type="ECO:0000313" key="9">
    <source>
        <dbReference type="EMBL" id="PRP90389.1"/>
    </source>
</evidence>
<dbReference type="InterPro" id="IPR037069">
    <property type="entry name" value="AcylCoA_DH/ox_N_sf"/>
</dbReference>
<dbReference type="RefSeq" id="WP_106095008.1">
    <property type="nucleotide sequence ID" value="NZ_PVNL01000192.1"/>
</dbReference>
<dbReference type="PANTHER" id="PTHR42803:SF1">
    <property type="entry name" value="BROAD-SPECIFICITY LINEAR ACYL-COA DEHYDROGENASE FADE5"/>
    <property type="match status" value="1"/>
</dbReference>
<dbReference type="InterPro" id="IPR036250">
    <property type="entry name" value="AcylCo_DH-like_C"/>
</dbReference>
<proteinExistence type="inferred from homology"/>
<sequence length="643" mass="72631">MANFFDDNDDLRWYFDHGLDWDPIVRLAEWNFRAEGGPETVAEGVETYRDFASMIGAFVAEEVAPHWEQLDRESPALVDGEVVPGERMRLIFERMKQLDLHWMSLPREFGGMNSALILYMITTELLSRGDQSVTTHFGFHGGMAMAMLVFSIREGSSSFDAEQGCITSTRFQDWIEEIGAGESWGAMDITEPDAGSDMAALRCVGEVDEHGDWFVSGQKIFITSGHARFHFVIARTEQAAVGSEDDAYAGLGGLSFFLVPAYEDTADGRTRYATVDRLEEKMGHHASATCAISFDRSPAHLLGQRGEGFKYMLTLMNNARIGVGFEALGLMEAAYRKALAYARERPSMGKTIDQHEMVADLLDEMRTEIQATRALAMHAAWHEEIATKLELARDHMPELAPVPADEIDAEIIKHKAAARRATPLLKYFAGERAVEHARRCVQIHGGNGYIKEYGAEKLLRDAMILPIYEGTSQIQSLMAMKDTLAGVMKDPQKFVRELAQARWRALSARDPLERRVAKLQVIAYDATQLLLRKTATDKVRSLSDKPMARWSEAFLKDWNPKRDFAWAMLHAERLTRILVDVQIAEILLAQAQAHEQRRELCERWLDRAEPRDRFLLDEITTTGRRLLADLARKRITDERAAAE</sequence>
<dbReference type="Gene3D" id="2.40.110.10">
    <property type="entry name" value="Butyryl-CoA Dehydrogenase, subunit A, domain 2"/>
    <property type="match status" value="1"/>
</dbReference>
<dbReference type="OrthoDB" id="9770681at2"/>
<feature type="domain" description="Acyl-CoA dehydrogenase/oxidase C-terminal" evidence="6">
    <location>
        <begin position="410"/>
        <end position="479"/>
    </location>
</feature>
<dbReference type="Gene3D" id="1.10.540.10">
    <property type="entry name" value="Acyl-CoA dehydrogenase/oxidase, N-terminal domain"/>
    <property type="match status" value="1"/>
</dbReference>
<evidence type="ECO:0000259" key="7">
    <source>
        <dbReference type="Pfam" id="PF02770"/>
    </source>
</evidence>
<dbReference type="InterPro" id="IPR009100">
    <property type="entry name" value="AcylCoA_DH/oxidase_NM_dom_sf"/>
</dbReference>
<dbReference type="InterPro" id="IPR013786">
    <property type="entry name" value="AcylCoA_DH/ox_N"/>
</dbReference>
<dbReference type="EMBL" id="PVNL01000192">
    <property type="protein sequence ID" value="PRP90389.1"/>
    <property type="molecule type" value="Genomic_DNA"/>
</dbReference>
<feature type="domain" description="Acyl-CoA oxidase/dehydrogenase middle" evidence="7">
    <location>
        <begin position="186"/>
        <end position="296"/>
    </location>
</feature>
<reference evidence="9 10" key="1">
    <citation type="submission" date="2018-03" db="EMBL/GenBank/DDBJ databases">
        <title>Draft Genome Sequences of the Obligatory Marine Myxobacteria Enhygromyxa salina SWB007.</title>
        <authorList>
            <person name="Poehlein A."/>
            <person name="Moghaddam J.A."/>
            <person name="Harms H."/>
            <person name="Alanjari M."/>
            <person name="Koenig G.M."/>
            <person name="Daniel R."/>
            <person name="Schaeberle T.F."/>
        </authorList>
    </citation>
    <scope>NUCLEOTIDE SEQUENCE [LARGE SCALE GENOMIC DNA]</scope>
    <source>
        <strain evidence="9 10">SWB007</strain>
    </source>
</reference>